<sequence>MYILQGLDVVSVKALENWSAEPSVSDVVDAVVDSLEQLGSDSYKERVEEILYSIGDGGIAGTKLMLETLFTQSNE</sequence>
<proteinExistence type="predicted"/>
<dbReference type="AlphaFoldDB" id="A0A2V3IYG1"/>
<gene>
    <name evidence="1" type="ORF">BWQ96_03047</name>
</gene>
<evidence type="ECO:0000313" key="2">
    <source>
        <dbReference type="Proteomes" id="UP000247409"/>
    </source>
</evidence>
<keyword evidence="2" id="KW-1185">Reference proteome</keyword>
<accession>A0A2V3IYG1</accession>
<organism evidence="1 2">
    <name type="scientific">Gracilariopsis chorda</name>
    <dbReference type="NCBI Taxonomy" id="448386"/>
    <lineage>
        <taxon>Eukaryota</taxon>
        <taxon>Rhodophyta</taxon>
        <taxon>Florideophyceae</taxon>
        <taxon>Rhodymeniophycidae</taxon>
        <taxon>Gracilariales</taxon>
        <taxon>Gracilariaceae</taxon>
        <taxon>Gracilariopsis</taxon>
    </lineage>
</organism>
<dbReference type="EMBL" id="NBIV01000028">
    <property type="protein sequence ID" value="PXF47105.1"/>
    <property type="molecule type" value="Genomic_DNA"/>
</dbReference>
<protein>
    <submittedName>
        <fullName evidence="1">Uncharacterized protein</fullName>
    </submittedName>
</protein>
<reference evidence="1 2" key="1">
    <citation type="journal article" date="2018" name="Mol. Biol. Evol.">
        <title>Analysis of the draft genome of the red seaweed Gracilariopsis chorda provides insights into genome size evolution in Rhodophyta.</title>
        <authorList>
            <person name="Lee J."/>
            <person name="Yang E.C."/>
            <person name="Graf L."/>
            <person name="Yang J.H."/>
            <person name="Qiu H."/>
            <person name="Zel Zion U."/>
            <person name="Chan C.X."/>
            <person name="Stephens T.G."/>
            <person name="Weber A.P.M."/>
            <person name="Boo G.H."/>
            <person name="Boo S.M."/>
            <person name="Kim K.M."/>
            <person name="Shin Y."/>
            <person name="Jung M."/>
            <person name="Lee S.J."/>
            <person name="Yim H.S."/>
            <person name="Lee J.H."/>
            <person name="Bhattacharya D."/>
            <person name="Yoon H.S."/>
        </authorList>
    </citation>
    <scope>NUCLEOTIDE SEQUENCE [LARGE SCALE GENOMIC DNA]</scope>
    <source>
        <strain evidence="1 2">SKKU-2015</strain>
        <tissue evidence="1">Whole body</tissue>
    </source>
</reference>
<dbReference type="Proteomes" id="UP000247409">
    <property type="component" value="Unassembled WGS sequence"/>
</dbReference>
<name>A0A2V3IYG1_9FLOR</name>
<comment type="caution">
    <text evidence="1">The sequence shown here is derived from an EMBL/GenBank/DDBJ whole genome shotgun (WGS) entry which is preliminary data.</text>
</comment>
<evidence type="ECO:0000313" key="1">
    <source>
        <dbReference type="EMBL" id="PXF47105.1"/>
    </source>
</evidence>